<feature type="compositionally biased region" description="Acidic residues" evidence="1">
    <location>
        <begin position="40"/>
        <end position="49"/>
    </location>
</feature>
<keyword evidence="3" id="KW-1185">Reference proteome</keyword>
<comment type="caution">
    <text evidence="2">The sequence shown here is derived from an EMBL/GenBank/DDBJ whole genome shotgun (WGS) entry which is preliminary data.</text>
</comment>
<sequence length="105" mass="12312">MGPERGKKRNFIGRRRVKEIEEIRELEKKAKELPNKAEDSESEDREEAEEGKKMRVRKELEKQLEKQEPNLNIRRQAADLLYILEAPKLKISQEEMVVVPLIGSS</sequence>
<organism evidence="2 3">
    <name type="scientific">Hevea brasiliensis</name>
    <name type="common">Para rubber tree</name>
    <name type="synonym">Siphonia brasiliensis</name>
    <dbReference type="NCBI Taxonomy" id="3981"/>
    <lineage>
        <taxon>Eukaryota</taxon>
        <taxon>Viridiplantae</taxon>
        <taxon>Streptophyta</taxon>
        <taxon>Embryophyta</taxon>
        <taxon>Tracheophyta</taxon>
        <taxon>Spermatophyta</taxon>
        <taxon>Magnoliopsida</taxon>
        <taxon>eudicotyledons</taxon>
        <taxon>Gunneridae</taxon>
        <taxon>Pentapetalae</taxon>
        <taxon>rosids</taxon>
        <taxon>fabids</taxon>
        <taxon>Malpighiales</taxon>
        <taxon>Euphorbiaceae</taxon>
        <taxon>Crotonoideae</taxon>
        <taxon>Micrandreae</taxon>
        <taxon>Hevea</taxon>
    </lineage>
</organism>
<dbReference type="EMBL" id="JAAGAX010000010">
    <property type="protein sequence ID" value="KAF2301671.1"/>
    <property type="molecule type" value="Genomic_DNA"/>
</dbReference>
<dbReference type="Proteomes" id="UP000467840">
    <property type="component" value="Chromosome 4"/>
</dbReference>
<dbReference type="PANTHER" id="PTHR36761">
    <property type="entry name" value="ORF03 PROTEIN"/>
    <property type="match status" value="1"/>
</dbReference>
<dbReference type="GO" id="GO:0009535">
    <property type="term" value="C:chloroplast thylakoid membrane"/>
    <property type="evidence" value="ECO:0007669"/>
    <property type="project" value="TreeGrafter"/>
</dbReference>
<protein>
    <submittedName>
        <fullName evidence="2">Uncharacterized protein</fullName>
    </submittedName>
</protein>
<proteinExistence type="predicted"/>
<accession>A0A6A6LJN9</accession>
<dbReference type="PANTHER" id="PTHR36761:SF2">
    <property type="entry name" value="ORF03 PROTEIN"/>
    <property type="match status" value="1"/>
</dbReference>
<reference evidence="2 3" key="1">
    <citation type="journal article" date="2020" name="Mol. Plant">
        <title>The Chromosome-Based Rubber Tree Genome Provides New Insights into Spurge Genome Evolution and Rubber Biosynthesis.</title>
        <authorList>
            <person name="Liu J."/>
            <person name="Shi C."/>
            <person name="Shi C.C."/>
            <person name="Li W."/>
            <person name="Zhang Q.J."/>
            <person name="Zhang Y."/>
            <person name="Li K."/>
            <person name="Lu H.F."/>
            <person name="Shi C."/>
            <person name="Zhu S.T."/>
            <person name="Xiao Z.Y."/>
            <person name="Nan H."/>
            <person name="Yue Y."/>
            <person name="Zhu X.G."/>
            <person name="Wu Y."/>
            <person name="Hong X.N."/>
            <person name="Fan G.Y."/>
            <person name="Tong Y."/>
            <person name="Zhang D."/>
            <person name="Mao C.L."/>
            <person name="Liu Y.L."/>
            <person name="Hao S.J."/>
            <person name="Liu W.Q."/>
            <person name="Lv M.Q."/>
            <person name="Zhang H.B."/>
            <person name="Liu Y."/>
            <person name="Hu-Tang G.R."/>
            <person name="Wang J.P."/>
            <person name="Wang J.H."/>
            <person name="Sun Y.H."/>
            <person name="Ni S.B."/>
            <person name="Chen W.B."/>
            <person name="Zhang X.C."/>
            <person name="Jiao Y.N."/>
            <person name="Eichler E.E."/>
            <person name="Li G.H."/>
            <person name="Liu X."/>
            <person name="Gao L.Z."/>
        </authorList>
    </citation>
    <scope>NUCLEOTIDE SEQUENCE [LARGE SCALE GENOMIC DNA]</scope>
    <source>
        <strain evidence="3">cv. GT1</strain>
        <tissue evidence="2">Leaf</tissue>
    </source>
</reference>
<feature type="compositionally biased region" description="Basic and acidic residues" evidence="1">
    <location>
        <begin position="28"/>
        <end position="39"/>
    </location>
</feature>
<evidence type="ECO:0000313" key="3">
    <source>
        <dbReference type="Proteomes" id="UP000467840"/>
    </source>
</evidence>
<evidence type="ECO:0000313" key="2">
    <source>
        <dbReference type="EMBL" id="KAF2301671.1"/>
    </source>
</evidence>
<dbReference type="AlphaFoldDB" id="A0A6A6LJN9"/>
<feature type="compositionally biased region" description="Basic and acidic residues" evidence="1">
    <location>
        <begin position="50"/>
        <end position="68"/>
    </location>
</feature>
<name>A0A6A6LJN9_HEVBR</name>
<gene>
    <name evidence="2" type="ORF">GH714_028601</name>
</gene>
<evidence type="ECO:0000256" key="1">
    <source>
        <dbReference type="SAM" id="MobiDB-lite"/>
    </source>
</evidence>
<feature type="region of interest" description="Disordered" evidence="1">
    <location>
        <begin position="28"/>
        <end position="68"/>
    </location>
</feature>